<keyword evidence="3" id="KW-1185">Reference proteome</keyword>
<accession>A0A5Q2RI85</accession>
<dbReference type="AlphaFoldDB" id="A0A5Q2RI85"/>
<gene>
    <name evidence="2" type="ORF">GH723_16535</name>
</gene>
<proteinExistence type="predicted"/>
<dbReference type="Proteomes" id="UP000334019">
    <property type="component" value="Chromosome"/>
</dbReference>
<evidence type="ECO:0000256" key="1">
    <source>
        <dbReference type="SAM" id="Phobius"/>
    </source>
</evidence>
<keyword evidence="1" id="KW-1133">Transmembrane helix</keyword>
<dbReference type="RefSeq" id="WP_153760682.1">
    <property type="nucleotide sequence ID" value="NZ_CP045851.1"/>
</dbReference>
<keyword evidence="1" id="KW-0472">Membrane</keyword>
<keyword evidence="1" id="KW-0812">Transmembrane</keyword>
<evidence type="ECO:0000313" key="3">
    <source>
        <dbReference type="Proteomes" id="UP000334019"/>
    </source>
</evidence>
<dbReference type="KEGG" id="atq:GH723_16535"/>
<reference evidence="2 3" key="1">
    <citation type="submission" date="2019-11" db="EMBL/GenBank/DDBJ databases">
        <authorList>
            <person name="He Y."/>
        </authorList>
    </citation>
    <scope>NUCLEOTIDE SEQUENCE [LARGE SCALE GENOMIC DNA]</scope>
    <source>
        <strain evidence="2 3">SCSIO 58843</strain>
    </source>
</reference>
<organism evidence="2 3">
    <name type="scientific">Actinomarinicola tropica</name>
    <dbReference type="NCBI Taxonomy" id="2789776"/>
    <lineage>
        <taxon>Bacteria</taxon>
        <taxon>Bacillati</taxon>
        <taxon>Actinomycetota</taxon>
        <taxon>Acidimicrobiia</taxon>
        <taxon>Acidimicrobiales</taxon>
        <taxon>Iamiaceae</taxon>
        <taxon>Actinomarinicola</taxon>
    </lineage>
</organism>
<sequence length="354" mass="36873">MNHFDALDDVPVPDQWDEIVERAQADGLVDLEPDTSRRRARRVVPAVAIAAAVLAAAIAVGVVLSNDGRTDVATTQRITDGLPDLVCPDGALLDGSLPSGATPGADPLYTITPLVRGVQPGTTAWSWDVGDQTVQLNVPPVPWASEGHLTRQVHEPPGTVLYQPASTSFIAESGLGSHAGCGGYEVMVRGGTDAEEAALAVEVARSLRWEPADLASPGGPSTTESVRQSALIEAQVQLNDGSATGVAYVLEWRVGEDEPPLGLESGDTGGPGARRWAVVLIAESQSAFRALRGGPYGQPPPPVQVLIVGFGDGHLRGLSMRPLDATVERMVADVPGVPFVVADGTQAPNTSWSS</sequence>
<dbReference type="EMBL" id="CP045851">
    <property type="protein sequence ID" value="QGG96578.1"/>
    <property type="molecule type" value="Genomic_DNA"/>
</dbReference>
<feature type="transmembrane region" description="Helical" evidence="1">
    <location>
        <begin position="43"/>
        <end position="64"/>
    </location>
</feature>
<evidence type="ECO:0000313" key="2">
    <source>
        <dbReference type="EMBL" id="QGG96578.1"/>
    </source>
</evidence>
<name>A0A5Q2RI85_9ACTN</name>
<protein>
    <submittedName>
        <fullName evidence="2">Uncharacterized protein</fullName>
    </submittedName>
</protein>